<dbReference type="Pfam" id="PF13177">
    <property type="entry name" value="DNA_pol3_delta2"/>
    <property type="match status" value="1"/>
</dbReference>
<dbReference type="EC" id="2.7.7.7" evidence="11"/>
<dbReference type="GO" id="GO:0003887">
    <property type="term" value="F:DNA-directed DNA polymerase activity"/>
    <property type="evidence" value="ECO:0007669"/>
    <property type="project" value="UniProtKB-KW"/>
</dbReference>
<dbReference type="SMART" id="SM00382">
    <property type="entry name" value="AAA"/>
    <property type="match status" value="1"/>
</dbReference>
<dbReference type="InterPro" id="IPR022754">
    <property type="entry name" value="DNA_pol_III_gamma-3"/>
</dbReference>
<evidence type="ECO:0000313" key="14">
    <source>
        <dbReference type="EMBL" id="XBS91401.1"/>
    </source>
</evidence>
<evidence type="ECO:0000256" key="4">
    <source>
        <dbReference type="ARBA" id="ARBA00022705"/>
    </source>
</evidence>
<dbReference type="GO" id="GO:0006261">
    <property type="term" value="P:DNA-templated DNA replication"/>
    <property type="evidence" value="ECO:0007669"/>
    <property type="project" value="TreeGrafter"/>
</dbReference>
<dbReference type="GO" id="GO:0046872">
    <property type="term" value="F:metal ion binding"/>
    <property type="evidence" value="ECO:0007669"/>
    <property type="project" value="UniProtKB-KW"/>
</dbReference>
<dbReference type="InterPro" id="IPR021029">
    <property type="entry name" value="DNA_pol_III_tau_dom-5"/>
</dbReference>
<dbReference type="InterPro" id="IPR045085">
    <property type="entry name" value="HLD_clamp_pol_III_gamma_tau"/>
</dbReference>
<sequence>MSYQVLARKWRPRKFAELVGQEHVVRALTNALDTGRMHHAYLFTGTRGVGKTTIARIFAKSLNCERGQSADPCGECSVCVAVDEGRFVDLLEIDAASNTGVDDVREVIENAQYAPSRGRFKVYLVDEVHMLSKNAFNALLKTLEEPPPHVKFLLATTDPQKLPVTVLSRCLKFNLKRLLPEQISGQMRHILGAENISYDDSAIGELARAADGSLRDGLSLLDQAIAYGGGALHADDVRTMLGSVARGQVLGVLDALAAGDGERLLVECRQIASYSPDFGGVLDDIASVLHRLQLIQLIPGYRPDEASEDDGELASLAERIAPEDVQLYYQIATSGRRDLALAPDARTGFEMALLRMLAFRPGDGAPSARVERPASSQAAAPRPPAPARASATPARAVEVSAPPVAAAPAPAAAVPVTRDADGLPDWESLIERAGLRGPFSVLAQNAILRERDGQTLVLALQPAHMSMAVEPMVSQMEERIGNALGERIKLRFVSQNQAAAAQTPAARAAQARNSAQAAAEQAIEDDPLVQTLKRDFGARVVPQSIKPFDNESGAR</sequence>
<keyword evidence="8 11" id="KW-0067">ATP-binding</keyword>
<dbReference type="InterPro" id="IPR050238">
    <property type="entry name" value="DNA_Rep/Repair_Clamp_Loader"/>
</dbReference>
<dbReference type="NCBIfam" id="NF005942">
    <property type="entry name" value="PRK07994.1"/>
    <property type="match status" value="1"/>
</dbReference>
<organism evidence="14">
    <name type="scientific">Rhodanobacter sp. IGA1.0</name>
    <dbReference type="NCBI Taxonomy" id="3158582"/>
    <lineage>
        <taxon>Bacteria</taxon>
        <taxon>Pseudomonadati</taxon>
        <taxon>Pseudomonadota</taxon>
        <taxon>Gammaproteobacteria</taxon>
        <taxon>Lysobacterales</taxon>
        <taxon>Rhodanobacteraceae</taxon>
        <taxon>Rhodanobacter</taxon>
    </lineage>
</organism>
<evidence type="ECO:0000256" key="10">
    <source>
        <dbReference type="ARBA" id="ARBA00049244"/>
    </source>
</evidence>
<dbReference type="InterPro" id="IPR001270">
    <property type="entry name" value="ClpA/B"/>
</dbReference>
<evidence type="ECO:0000256" key="7">
    <source>
        <dbReference type="ARBA" id="ARBA00022833"/>
    </source>
</evidence>
<comment type="catalytic activity">
    <reaction evidence="10 11">
        <text>DNA(n) + a 2'-deoxyribonucleoside 5'-triphosphate = DNA(n+1) + diphosphate</text>
        <dbReference type="Rhea" id="RHEA:22508"/>
        <dbReference type="Rhea" id="RHEA-COMP:17339"/>
        <dbReference type="Rhea" id="RHEA-COMP:17340"/>
        <dbReference type="ChEBI" id="CHEBI:33019"/>
        <dbReference type="ChEBI" id="CHEBI:61560"/>
        <dbReference type="ChEBI" id="CHEBI:173112"/>
        <dbReference type="EC" id="2.7.7.7"/>
    </reaction>
</comment>
<dbReference type="FunFam" id="1.10.8.60:FF:000013">
    <property type="entry name" value="DNA polymerase III subunit gamma/tau"/>
    <property type="match status" value="1"/>
</dbReference>
<dbReference type="Pfam" id="PF12169">
    <property type="entry name" value="DNA_pol3_gamma3"/>
    <property type="match status" value="1"/>
</dbReference>
<dbReference type="CDD" id="cd00009">
    <property type="entry name" value="AAA"/>
    <property type="match status" value="1"/>
</dbReference>
<dbReference type="NCBIfam" id="NF004046">
    <property type="entry name" value="PRK05563.1"/>
    <property type="match status" value="1"/>
</dbReference>
<dbReference type="AlphaFoldDB" id="A0AAU7QPH1"/>
<protein>
    <recommendedName>
        <fullName evidence="11">DNA polymerase III subunit gamma/tau</fullName>
        <ecNumber evidence="11">2.7.7.7</ecNumber>
    </recommendedName>
</protein>
<accession>A0AAU7QPH1</accession>
<dbReference type="FunFam" id="1.20.272.10:FF:000003">
    <property type="entry name" value="DNA polymerase III subunit gamma/tau"/>
    <property type="match status" value="1"/>
</dbReference>
<evidence type="ECO:0000256" key="5">
    <source>
        <dbReference type="ARBA" id="ARBA00022723"/>
    </source>
</evidence>
<keyword evidence="7" id="KW-0862">Zinc</keyword>
<reference evidence="14" key="1">
    <citation type="submission" date="2024-06" db="EMBL/GenBank/DDBJ databases">
        <authorList>
            <person name="Sun Y."/>
        </authorList>
    </citation>
    <scope>NUCLEOTIDE SEQUENCE</scope>
    <source>
        <strain evidence="14">IGA1.0</strain>
    </source>
</reference>
<keyword evidence="5" id="KW-0479">Metal-binding</keyword>
<dbReference type="NCBIfam" id="TIGR02397">
    <property type="entry name" value="dnaX_nterm"/>
    <property type="match status" value="1"/>
</dbReference>
<comment type="function">
    <text evidence="11">DNA polymerase III is a complex, multichain enzyme responsible for most of the replicative synthesis in bacteria. This DNA polymerase also exhibits 3' to 5' exonuclease activity.</text>
</comment>
<dbReference type="PRINTS" id="PR00300">
    <property type="entry name" value="CLPPROTEASEA"/>
</dbReference>
<dbReference type="GO" id="GO:0005524">
    <property type="term" value="F:ATP binding"/>
    <property type="evidence" value="ECO:0007669"/>
    <property type="project" value="UniProtKB-KW"/>
</dbReference>
<dbReference type="Gene3D" id="1.20.272.10">
    <property type="match status" value="1"/>
</dbReference>
<dbReference type="InterPro" id="IPR027417">
    <property type="entry name" value="P-loop_NTPase"/>
</dbReference>
<dbReference type="SUPFAM" id="SSF52540">
    <property type="entry name" value="P-loop containing nucleoside triphosphate hydrolases"/>
    <property type="match status" value="1"/>
</dbReference>
<keyword evidence="3 11" id="KW-0548">Nucleotidyltransferase</keyword>
<keyword evidence="2 11" id="KW-0808">Transferase</keyword>
<dbReference type="InterPro" id="IPR012763">
    <property type="entry name" value="DNA_pol_III_sug/sutau_N"/>
</dbReference>
<feature type="domain" description="AAA+ ATPase" evidence="13">
    <location>
        <begin position="37"/>
        <end position="220"/>
    </location>
</feature>
<dbReference type="SUPFAM" id="SSF48019">
    <property type="entry name" value="post-AAA+ oligomerization domain-like"/>
    <property type="match status" value="1"/>
</dbReference>
<dbReference type="Gene3D" id="1.10.8.60">
    <property type="match status" value="1"/>
</dbReference>
<evidence type="ECO:0000256" key="12">
    <source>
        <dbReference type="SAM" id="MobiDB-lite"/>
    </source>
</evidence>
<evidence type="ECO:0000256" key="11">
    <source>
        <dbReference type="RuleBase" id="RU364063"/>
    </source>
</evidence>
<keyword evidence="9 11" id="KW-0239">DNA-directed DNA polymerase</keyword>
<gene>
    <name evidence="11 14" type="primary">dnaX</name>
    <name evidence="14" type="ORF">ABNK63_07125</name>
</gene>
<dbReference type="GO" id="GO:0009360">
    <property type="term" value="C:DNA polymerase III complex"/>
    <property type="evidence" value="ECO:0007669"/>
    <property type="project" value="InterPro"/>
</dbReference>
<dbReference type="FunFam" id="3.40.50.300:FF:000014">
    <property type="entry name" value="DNA polymerase III subunit gamma/tau"/>
    <property type="match status" value="1"/>
</dbReference>
<dbReference type="Pfam" id="PF22608">
    <property type="entry name" value="DNAX_ATPase_lid"/>
    <property type="match status" value="1"/>
</dbReference>
<dbReference type="RefSeq" id="WP_007805156.1">
    <property type="nucleotide sequence ID" value="NZ_CP157948.1"/>
</dbReference>
<comment type="subunit">
    <text evidence="11">DNA polymerase III contains a core (composed of alpha, epsilon and theta chains) that associates with a tau subunit. This core dimerizes to form the POLIII' complex. PolIII' associates with the gamma complex (composed of gamma, delta, delta', psi and chi chains) and with the beta chain to form the complete DNA polymerase III complex.</text>
</comment>
<dbReference type="Gene3D" id="3.40.50.300">
    <property type="entry name" value="P-loop containing nucleotide triphosphate hydrolases"/>
    <property type="match status" value="1"/>
</dbReference>
<dbReference type="Gene3D" id="3.30.300.150">
    <property type="entry name" value="DNA polymerase III, tau subunit, domain V"/>
    <property type="match status" value="1"/>
</dbReference>
<evidence type="ECO:0000256" key="9">
    <source>
        <dbReference type="ARBA" id="ARBA00022932"/>
    </source>
</evidence>
<dbReference type="InterPro" id="IPR008921">
    <property type="entry name" value="DNA_pol3_clamp-load_cplx_C"/>
</dbReference>
<dbReference type="PANTHER" id="PTHR11669:SF0">
    <property type="entry name" value="PROTEIN STICHEL-LIKE 2"/>
    <property type="match status" value="1"/>
</dbReference>
<evidence type="ECO:0000256" key="6">
    <source>
        <dbReference type="ARBA" id="ARBA00022741"/>
    </source>
</evidence>
<keyword evidence="4 11" id="KW-0235">DNA replication</keyword>
<dbReference type="EMBL" id="CP157948">
    <property type="protein sequence ID" value="XBS91401.1"/>
    <property type="molecule type" value="Genomic_DNA"/>
</dbReference>
<evidence type="ECO:0000256" key="2">
    <source>
        <dbReference type="ARBA" id="ARBA00022679"/>
    </source>
</evidence>
<dbReference type="CDD" id="cd18137">
    <property type="entry name" value="HLD_clamp_pol_III_gamma_tau"/>
    <property type="match status" value="1"/>
</dbReference>
<name>A0AAU7QPH1_9GAMM</name>
<proteinExistence type="inferred from homology"/>
<dbReference type="PANTHER" id="PTHR11669">
    <property type="entry name" value="REPLICATION FACTOR C / DNA POLYMERASE III GAMMA-TAU SUBUNIT"/>
    <property type="match status" value="1"/>
</dbReference>
<evidence type="ECO:0000256" key="1">
    <source>
        <dbReference type="ARBA" id="ARBA00006360"/>
    </source>
</evidence>
<dbReference type="InterPro" id="IPR038249">
    <property type="entry name" value="PolIII_tau_V_sf"/>
</dbReference>
<keyword evidence="6 11" id="KW-0547">Nucleotide-binding</keyword>
<comment type="similarity">
    <text evidence="1 11">Belongs to the DnaX/STICHEL family.</text>
</comment>
<dbReference type="Pfam" id="PF12170">
    <property type="entry name" value="DNA_pol3_tau_5"/>
    <property type="match status" value="1"/>
</dbReference>
<evidence type="ECO:0000256" key="8">
    <source>
        <dbReference type="ARBA" id="ARBA00022840"/>
    </source>
</evidence>
<evidence type="ECO:0000259" key="13">
    <source>
        <dbReference type="SMART" id="SM00382"/>
    </source>
</evidence>
<dbReference type="GO" id="GO:0003677">
    <property type="term" value="F:DNA binding"/>
    <property type="evidence" value="ECO:0007669"/>
    <property type="project" value="InterPro"/>
</dbReference>
<evidence type="ECO:0000256" key="3">
    <source>
        <dbReference type="ARBA" id="ARBA00022695"/>
    </source>
</evidence>
<dbReference type="InterPro" id="IPR003593">
    <property type="entry name" value="AAA+_ATPase"/>
</dbReference>
<feature type="region of interest" description="Disordered" evidence="12">
    <location>
        <begin position="364"/>
        <end position="395"/>
    </location>
</feature>